<evidence type="ECO:0000313" key="3">
    <source>
        <dbReference type="EMBL" id="KIY95307.1"/>
    </source>
</evidence>
<dbReference type="EMBL" id="KK103577">
    <property type="protein sequence ID" value="KIY95307.1"/>
    <property type="molecule type" value="Genomic_DNA"/>
</dbReference>
<dbReference type="SUPFAM" id="SSF55136">
    <property type="entry name" value="Probable bacterial effector-binding domain"/>
    <property type="match status" value="1"/>
</dbReference>
<evidence type="ECO:0000256" key="2">
    <source>
        <dbReference type="SAM" id="MobiDB-lite"/>
    </source>
</evidence>
<dbReference type="Proteomes" id="UP000054498">
    <property type="component" value="Unassembled WGS sequence"/>
</dbReference>
<dbReference type="STRING" id="145388.A0A0D2J5Y8"/>
<proteinExistence type="inferred from homology"/>
<dbReference type="GeneID" id="25730040"/>
<dbReference type="AlphaFoldDB" id="A0A0D2J5Y8"/>
<feature type="region of interest" description="Disordered" evidence="2">
    <location>
        <begin position="1"/>
        <end position="39"/>
    </location>
</feature>
<dbReference type="InterPro" id="IPR006917">
    <property type="entry name" value="SOUL_heme-bd"/>
</dbReference>
<protein>
    <submittedName>
        <fullName evidence="3">SOUL heme-binding protein</fullName>
    </submittedName>
</protein>
<accession>A0A0D2J5Y8</accession>
<name>A0A0D2J5Y8_9CHLO</name>
<dbReference type="InterPro" id="IPR011256">
    <property type="entry name" value="Reg_factor_effector_dom_sf"/>
</dbReference>
<sequence>MEMTTPVLSEPSPDGGGARMQFPMEERFPGPEALPAPLDSRVETKRVGARYVAAAKFPGWPLEFEVVAAERDLRGALLRDGLQPAIGYRLARYNDPFTPPFLRRNEVLIDLSDFEWP</sequence>
<gene>
    <name evidence="3" type="ORF">MNEG_12656</name>
</gene>
<dbReference type="KEGG" id="mng:MNEG_12656"/>
<evidence type="ECO:0000256" key="1">
    <source>
        <dbReference type="ARBA" id="ARBA00009817"/>
    </source>
</evidence>
<comment type="similarity">
    <text evidence="1">Belongs to the HEBP family.</text>
</comment>
<dbReference type="RefSeq" id="XP_013894327.1">
    <property type="nucleotide sequence ID" value="XM_014038873.1"/>
</dbReference>
<evidence type="ECO:0000313" key="4">
    <source>
        <dbReference type="Proteomes" id="UP000054498"/>
    </source>
</evidence>
<reference evidence="3 4" key="1">
    <citation type="journal article" date="2013" name="BMC Genomics">
        <title>Reconstruction of the lipid metabolism for the microalga Monoraphidium neglectum from its genome sequence reveals characteristics suitable for biofuel production.</title>
        <authorList>
            <person name="Bogen C."/>
            <person name="Al-Dilaimi A."/>
            <person name="Albersmeier A."/>
            <person name="Wichmann J."/>
            <person name="Grundmann M."/>
            <person name="Rupp O."/>
            <person name="Lauersen K.J."/>
            <person name="Blifernez-Klassen O."/>
            <person name="Kalinowski J."/>
            <person name="Goesmann A."/>
            <person name="Mussgnug J.H."/>
            <person name="Kruse O."/>
        </authorList>
    </citation>
    <scope>NUCLEOTIDE SEQUENCE [LARGE SCALE GENOMIC DNA]</scope>
    <source>
        <strain evidence="3 4">SAG 48.87</strain>
    </source>
</reference>
<dbReference type="PANTHER" id="PTHR11220">
    <property type="entry name" value="HEME-BINDING PROTEIN-RELATED"/>
    <property type="match status" value="1"/>
</dbReference>
<dbReference type="PANTHER" id="PTHR11220:SF50">
    <property type="entry name" value="SOUL HEME-BINDING FAMILY PROTEIN"/>
    <property type="match status" value="1"/>
</dbReference>
<dbReference type="Gene3D" id="3.20.80.10">
    <property type="entry name" value="Regulatory factor, effector binding domain"/>
    <property type="match status" value="1"/>
</dbReference>
<dbReference type="OrthoDB" id="44820at2759"/>
<keyword evidence="4" id="KW-1185">Reference proteome</keyword>
<organism evidence="3 4">
    <name type="scientific">Monoraphidium neglectum</name>
    <dbReference type="NCBI Taxonomy" id="145388"/>
    <lineage>
        <taxon>Eukaryota</taxon>
        <taxon>Viridiplantae</taxon>
        <taxon>Chlorophyta</taxon>
        <taxon>core chlorophytes</taxon>
        <taxon>Chlorophyceae</taxon>
        <taxon>CS clade</taxon>
        <taxon>Sphaeropleales</taxon>
        <taxon>Selenastraceae</taxon>
        <taxon>Monoraphidium</taxon>
    </lineage>
</organism>
<dbReference type="Pfam" id="PF04832">
    <property type="entry name" value="SOUL"/>
    <property type="match status" value="1"/>
</dbReference>